<keyword evidence="6" id="KW-1185">Reference proteome</keyword>
<dbReference type="Proteomes" id="UP000265955">
    <property type="component" value="Unassembled WGS sequence"/>
</dbReference>
<organism evidence="5 6">
    <name type="scientific">Noviherbaspirillum saxi</name>
    <dbReference type="NCBI Taxonomy" id="2320863"/>
    <lineage>
        <taxon>Bacteria</taxon>
        <taxon>Pseudomonadati</taxon>
        <taxon>Pseudomonadota</taxon>
        <taxon>Betaproteobacteria</taxon>
        <taxon>Burkholderiales</taxon>
        <taxon>Oxalobacteraceae</taxon>
        <taxon>Noviherbaspirillum</taxon>
    </lineage>
</organism>
<dbReference type="SMART" id="SM00347">
    <property type="entry name" value="HTH_MARR"/>
    <property type="match status" value="1"/>
</dbReference>
<gene>
    <name evidence="5" type="ORF">D3871_12600</name>
</gene>
<dbReference type="GO" id="GO:0003677">
    <property type="term" value="F:DNA binding"/>
    <property type="evidence" value="ECO:0007669"/>
    <property type="project" value="UniProtKB-KW"/>
</dbReference>
<comment type="caution">
    <text evidence="5">The sequence shown here is derived from an EMBL/GenBank/DDBJ whole genome shotgun (WGS) entry which is preliminary data.</text>
</comment>
<evidence type="ECO:0000256" key="1">
    <source>
        <dbReference type="ARBA" id="ARBA00023015"/>
    </source>
</evidence>
<dbReference type="Gene3D" id="1.10.10.10">
    <property type="entry name" value="Winged helix-like DNA-binding domain superfamily/Winged helix DNA-binding domain"/>
    <property type="match status" value="1"/>
</dbReference>
<dbReference type="GO" id="GO:0006950">
    <property type="term" value="P:response to stress"/>
    <property type="evidence" value="ECO:0007669"/>
    <property type="project" value="TreeGrafter"/>
</dbReference>
<evidence type="ECO:0000259" key="4">
    <source>
        <dbReference type="PROSITE" id="PS50995"/>
    </source>
</evidence>
<dbReference type="InterPro" id="IPR000835">
    <property type="entry name" value="HTH_MarR-typ"/>
</dbReference>
<dbReference type="InterPro" id="IPR039422">
    <property type="entry name" value="MarR/SlyA-like"/>
</dbReference>
<keyword evidence="1" id="KW-0805">Transcription regulation</keyword>
<dbReference type="PROSITE" id="PS50995">
    <property type="entry name" value="HTH_MARR_2"/>
    <property type="match status" value="1"/>
</dbReference>
<evidence type="ECO:0000256" key="3">
    <source>
        <dbReference type="ARBA" id="ARBA00023163"/>
    </source>
</evidence>
<keyword evidence="3" id="KW-0804">Transcription</keyword>
<evidence type="ECO:0000313" key="5">
    <source>
        <dbReference type="EMBL" id="RJF99267.1"/>
    </source>
</evidence>
<dbReference type="AlphaFoldDB" id="A0A3A3FSS5"/>
<dbReference type="PANTHER" id="PTHR33164">
    <property type="entry name" value="TRANSCRIPTIONAL REGULATOR, MARR FAMILY"/>
    <property type="match status" value="1"/>
</dbReference>
<accession>A0A3A3FSS5</accession>
<keyword evidence="2" id="KW-0238">DNA-binding</keyword>
<dbReference type="RefSeq" id="WP_119769208.1">
    <property type="nucleotide sequence ID" value="NZ_QYUO01000001.1"/>
</dbReference>
<dbReference type="PROSITE" id="PS01117">
    <property type="entry name" value="HTH_MARR_1"/>
    <property type="match status" value="1"/>
</dbReference>
<evidence type="ECO:0000256" key="2">
    <source>
        <dbReference type="ARBA" id="ARBA00023125"/>
    </source>
</evidence>
<dbReference type="InterPro" id="IPR036390">
    <property type="entry name" value="WH_DNA-bd_sf"/>
</dbReference>
<sequence length="215" mass="23299">MPIFDRISTPIESRIANGFARINTAMRSRAWSQAAANGLTPTQADILNLLASRTALLRLSSVAEQLAITAATASDAVSALVTKGLVEKTRAADDGRAIALKLTKSGARLAVTVADWSSFLGTAAQTLASEEQAVLLKLIVKMIRELQERGEIPVNRMCATCKYFGPNEGDTALTPHYCHFVKAPFGNQHLRLDCPEHEEAEKTVQFRNWATFAAS</sequence>
<protein>
    <submittedName>
        <fullName evidence="5">MarR family transcriptional regulator</fullName>
    </submittedName>
</protein>
<evidence type="ECO:0000313" key="6">
    <source>
        <dbReference type="Proteomes" id="UP000265955"/>
    </source>
</evidence>
<dbReference type="PRINTS" id="PR00598">
    <property type="entry name" value="HTHMARR"/>
</dbReference>
<dbReference type="PANTHER" id="PTHR33164:SF43">
    <property type="entry name" value="HTH-TYPE TRANSCRIPTIONAL REPRESSOR YETL"/>
    <property type="match status" value="1"/>
</dbReference>
<dbReference type="GO" id="GO:0003700">
    <property type="term" value="F:DNA-binding transcription factor activity"/>
    <property type="evidence" value="ECO:0007669"/>
    <property type="project" value="InterPro"/>
</dbReference>
<name>A0A3A3FSS5_9BURK</name>
<reference evidence="6" key="1">
    <citation type="submission" date="2018-09" db="EMBL/GenBank/DDBJ databases">
        <authorList>
            <person name="Zhu H."/>
        </authorList>
    </citation>
    <scope>NUCLEOTIDE SEQUENCE [LARGE SCALE GENOMIC DNA]</scope>
    <source>
        <strain evidence="6">K1R23-30</strain>
    </source>
</reference>
<feature type="domain" description="HTH marR-type" evidence="4">
    <location>
        <begin position="12"/>
        <end position="144"/>
    </location>
</feature>
<dbReference type="OrthoDB" id="8751266at2"/>
<dbReference type="EMBL" id="QYUO01000001">
    <property type="protein sequence ID" value="RJF99267.1"/>
    <property type="molecule type" value="Genomic_DNA"/>
</dbReference>
<dbReference type="InterPro" id="IPR036388">
    <property type="entry name" value="WH-like_DNA-bd_sf"/>
</dbReference>
<dbReference type="Pfam" id="PF12802">
    <property type="entry name" value="MarR_2"/>
    <property type="match status" value="1"/>
</dbReference>
<dbReference type="InterPro" id="IPR023187">
    <property type="entry name" value="Tscrpt_reg_MarR-type_CS"/>
</dbReference>
<proteinExistence type="predicted"/>
<dbReference type="SUPFAM" id="SSF46785">
    <property type="entry name" value="Winged helix' DNA-binding domain"/>
    <property type="match status" value="1"/>
</dbReference>